<dbReference type="AlphaFoldDB" id="A0A918HHW3"/>
<sequence length="219" mass="23485">MDDIWFRMPPGFVDVDVAELEDWGTRVLTELPSLFGDAAQCTERMRETQALLGVLSCLGDQGTMHAAFGVHTNADSDVCLSLLTFTDIDTGSPNPTVAAAHCALRMAADGMGELRTKNLVALPCARPAVLATYHLGEPPEQLLQAAGLSTAGRAVFQARLSIARPQGSRMVVVDLTTTELSLADEYTDILLGIGHTVSFVDPQPEELPARPSRLLDVLL</sequence>
<comment type="caution">
    <text evidence="1">The sequence shown here is derived from an EMBL/GenBank/DDBJ whole genome shotgun (WGS) entry which is preliminary data.</text>
</comment>
<dbReference type="Proteomes" id="UP000619486">
    <property type="component" value="Unassembled WGS sequence"/>
</dbReference>
<organism evidence="1 2">
    <name type="scientific">Streptomyces purpureus</name>
    <dbReference type="NCBI Taxonomy" id="1951"/>
    <lineage>
        <taxon>Bacteria</taxon>
        <taxon>Bacillati</taxon>
        <taxon>Actinomycetota</taxon>
        <taxon>Actinomycetes</taxon>
        <taxon>Kitasatosporales</taxon>
        <taxon>Streptomycetaceae</taxon>
        <taxon>Streptomyces</taxon>
    </lineage>
</organism>
<name>A0A918HHW3_9ACTN</name>
<dbReference type="RefSeq" id="WP_189205322.1">
    <property type="nucleotide sequence ID" value="NZ_BMQQ01000044.1"/>
</dbReference>
<reference evidence="1" key="2">
    <citation type="submission" date="2020-09" db="EMBL/GenBank/DDBJ databases">
        <authorList>
            <person name="Sun Q."/>
            <person name="Ohkuma M."/>
        </authorList>
    </citation>
    <scope>NUCLEOTIDE SEQUENCE</scope>
    <source>
        <strain evidence="1">JCM 3172</strain>
    </source>
</reference>
<evidence type="ECO:0000313" key="2">
    <source>
        <dbReference type="Proteomes" id="UP000619486"/>
    </source>
</evidence>
<evidence type="ECO:0000313" key="1">
    <source>
        <dbReference type="EMBL" id="GGT63397.1"/>
    </source>
</evidence>
<keyword evidence="2" id="KW-1185">Reference proteome</keyword>
<accession>A0A918HHW3</accession>
<dbReference type="EMBL" id="BMQQ01000044">
    <property type="protein sequence ID" value="GGT63397.1"/>
    <property type="molecule type" value="Genomic_DNA"/>
</dbReference>
<proteinExistence type="predicted"/>
<reference evidence="1" key="1">
    <citation type="journal article" date="2014" name="Int. J. Syst. Evol. Microbiol.">
        <title>Complete genome sequence of Corynebacterium casei LMG S-19264T (=DSM 44701T), isolated from a smear-ripened cheese.</title>
        <authorList>
            <consortium name="US DOE Joint Genome Institute (JGI-PGF)"/>
            <person name="Walter F."/>
            <person name="Albersmeier A."/>
            <person name="Kalinowski J."/>
            <person name="Ruckert C."/>
        </authorList>
    </citation>
    <scope>NUCLEOTIDE SEQUENCE</scope>
    <source>
        <strain evidence="1">JCM 3172</strain>
    </source>
</reference>
<gene>
    <name evidence="1" type="ORF">GCM10014713_65850</name>
</gene>
<protein>
    <submittedName>
        <fullName evidence="1">Uncharacterized protein</fullName>
    </submittedName>
</protein>